<proteinExistence type="predicted"/>
<name>A0A212DGJ4_CEREH</name>
<dbReference type="PANTHER" id="PTHR45716">
    <property type="entry name" value="BITESIZE, ISOFORM I"/>
    <property type="match status" value="1"/>
</dbReference>
<dbReference type="GO" id="GO:0006887">
    <property type="term" value="P:exocytosis"/>
    <property type="evidence" value="ECO:0007669"/>
    <property type="project" value="TreeGrafter"/>
</dbReference>
<dbReference type="Proteomes" id="UP000242450">
    <property type="component" value="Chromosome 2"/>
</dbReference>
<gene>
    <name evidence="2" type="ORF">Celaphus_00013593</name>
</gene>
<organism evidence="2 3">
    <name type="scientific">Cervus elaphus hippelaphus</name>
    <name type="common">European red deer</name>
    <dbReference type="NCBI Taxonomy" id="46360"/>
    <lineage>
        <taxon>Eukaryota</taxon>
        <taxon>Metazoa</taxon>
        <taxon>Chordata</taxon>
        <taxon>Craniata</taxon>
        <taxon>Vertebrata</taxon>
        <taxon>Euteleostomi</taxon>
        <taxon>Mammalia</taxon>
        <taxon>Eutheria</taxon>
        <taxon>Laurasiatheria</taxon>
        <taxon>Artiodactyla</taxon>
        <taxon>Ruminantia</taxon>
        <taxon>Pecora</taxon>
        <taxon>Cervidae</taxon>
        <taxon>Cervinae</taxon>
        <taxon>Cervus</taxon>
    </lineage>
</organism>
<evidence type="ECO:0000313" key="3">
    <source>
        <dbReference type="Proteomes" id="UP000242450"/>
    </source>
</evidence>
<reference evidence="2 3" key="1">
    <citation type="journal article" date="2018" name="Mol. Genet. Genomics">
        <title>The red deer Cervus elaphus genome CerEla1.0: sequencing, annotating, genes, and chromosomes.</title>
        <authorList>
            <person name="Bana N.A."/>
            <person name="Nyiri A."/>
            <person name="Nagy J."/>
            <person name="Frank K."/>
            <person name="Nagy T."/>
            <person name="Steger V."/>
            <person name="Schiller M."/>
            <person name="Lakatos P."/>
            <person name="Sugar L."/>
            <person name="Horn P."/>
            <person name="Barta E."/>
            <person name="Orosz L."/>
        </authorList>
    </citation>
    <scope>NUCLEOTIDE SEQUENCE [LARGE SCALE GENOMIC DNA]</scope>
    <source>
        <strain evidence="2">Hungarian</strain>
    </source>
</reference>
<evidence type="ECO:0000313" key="2">
    <source>
        <dbReference type="EMBL" id="OWK17378.1"/>
    </source>
</evidence>
<sequence length="144" mass="16302">MQTREIMASKDYTRVILGLDSRVRQRQTPSVFRRFQVSGSVMSVYSGDFGNLDVKGNIQFAIDYVDSLKELHVFVAQCKDLAAADIKKQRSDPYVKTYLLPDKGKMGKKKTLVVKKTLNPVYNEILRVPTTSLSRKIPNGDLCI</sequence>
<dbReference type="AlphaFoldDB" id="A0A212DGJ4"/>
<dbReference type="SUPFAM" id="SSF49562">
    <property type="entry name" value="C2 domain (Calcium/lipid-binding domain, CaLB)"/>
    <property type="match status" value="1"/>
</dbReference>
<dbReference type="Gene3D" id="2.60.40.150">
    <property type="entry name" value="C2 domain"/>
    <property type="match status" value="1"/>
</dbReference>
<dbReference type="Pfam" id="PF00168">
    <property type="entry name" value="C2"/>
    <property type="match status" value="1"/>
</dbReference>
<keyword evidence="3" id="KW-1185">Reference proteome</keyword>
<dbReference type="GO" id="GO:0070382">
    <property type="term" value="C:exocytic vesicle"/>
    <property type="evidence" value="ECO:0007669"/>
    <property type="project" value="TreeGrafter"/>
</dbReference>
<dbReference type="InterPro" id="IPR000008">
    <property type="entry name" value="C2_dom"/>
</dbReference>
<dbReference type="OrthoDB" id="195679at2759"/>
<dbReference type="GO" id="GO:0005886">
    <property type="term" value="C:plasma membrane"/>
    <property type="evidence" value="ECO:0007669"/>
    <property type="project" value="TreeGrafter"/>
</dbReference>
<dbReference type="EMBL" id="MKHE01000002">
    <property type="protein sequence ID" value="OWK17378.1"/>
    <property type="molecule type" value="Genomic_DNA"/>
</dbReference>
<protein>
    <submittedName>
        <fullName evidence="2">SYTL2</fullName>
    </submittedName>
</protein>
<feature type="domain" description="C2" evidence="1">
    <location>
        <begin position="54"/>
        <end position="144"/>
    </location>
</feature>
<accession>A0A212DGJ4</accession>
<dbReference type="PROSITE" id="PS50004">
    <property type="entry name" value="C2"/>
    <property type="match status" value="1"/>
</dbReference>
<dbReference type="PANTHER" id="PTHR45716:SF5">
    <property type="entry name" value="SYNAPTOTAGMIN-LIKE PROTEIN 2"/>
    <property type="match status" value="1"/>
</dbReference>
<comment type="caution">
    <text evidence="2">The sequence shown here is derived from an EMBL/GenBank/DDBJ whole genome shotgun (WGS) entry which is preliminary data.</text>
</comment>
<dbReference type="GO" id="GO:0042043">
    <property type="term" value="F:neurexin family protein binding"/>
    <property type="evidence" value="ECO:0007669"/>
    <property type="project" value="TreeGrafter"/>
</dbReference>
<evidence type="ECO:0000259" key="1">
    <source>
        <dbReference type="PROSITE" id="PS50004"/>
    </source>
</evidence>
<dbReference type="InterPro" id="IPR035892">
    <property type="entry name" value="C2_domain_sf"/>
</dbReference>